<keyword evidence="3" id="KW-1185">Reference proteome</keyword>
<feature type="non-terminal residue" evidence="2">
    <location>
        <position position="414"/>
    </location>
</feature>
<name>A0A087THB1_STEMI</name>
<dbReference type="AlphaFoldDB" id="A0A087THB1"/>
<proteinExistence type="predicted"/>
<evidence type="ECO:0000313" key="3">
    <source>
        <dbReference type="Proteomes" id="UP000054359"/>
    </source>
</evidence>
<evidence type="ECO:0000313" key="2">
    <source>
        <dbReference type="EMBL" id="KFM64500.1"/>
    </source>
</evidence>
<evidence type="ECO:0000256" key="1">
    <source>
        <dbReference type="SAM" id="MobiDB-lite"/>
    </source>
</evidence>
<dbReference type="EMBL" id="KK115229">
    <property type="protein sequence ID" value="KFM64500.1"/>
    <property type="molecule type" value="Genomic_DNA"/>
</dbReference>
<dbReference type="OrthoDB" id="6425981at2759"/>
<reference evidence="2 3" key="1">
    <citation type="submission" date="2013-11" db="EMBL/GenBank/DDBJ databases">
        <title>Genome sequencing of Stegodyphus mimosarum.</title>
        <authorList>
            <person name="Bechsgaard J."/>
        </authorList>
    </citation>
    <scope>NUCLEOTIDE SEQUENCE [LARGE SCALE GENOMIC DNA]</scope>
</reference>
<accession>A0A087THB1</accession>
<feature type="compositionally biased region" description="Basic and acidic residues" evidence="1">
    <location>
        <begin position="21"/>
        <end position="31"/>
    </location>
</feature>
<dbReference type="Proteomes" id="UP000054359">
    <property type="component" value="Unassembled WGS sequence"/>
</dbReference>
<gene>
    <name evidence="2" type="ORF">X975_14159</name>
</gene>
<sequence length="414" mass="48943">MSLGNDQKLSVKLIKEWAHGEKNERDLRSDSEEANTYEADDGSKIKPEIELKETTDDFVYKADFRGHLQLVNAAEVVNHCRSEANQGGEELTKMSSVEVVYNSPRKQDLFNKKDDDKMSVEDCNRYEQSGEQEQWSAMKSILPNSEDVQEIIVTWEEPLQQSDNNLIYAHVKNMPKESVEDYYIKEEPPENLSQQCNFGQSLPEIYDYSSEIEISDSSWEQPFAESSQLHKNVMRNKNMILLTQAEKKRLYRMRIKEENPAMWSNIKKREAARKREQREKRRHILFEMQRAMECADMPDSPDVMNHKLYLEALKERYPELWNQLINALPATQDRNEQLYNERKSKSRRLMPKPAKMYKDVIEAQKKRLYRQRIKEERPEMYARQKARDAYARSVQRLMLKKKGATEKNGINVER</sequence>
<organism evidence="2 3">
    <name type="scientific">Stegodyphus mimosarum</name>
    <name type="common">African social velvet spider</name>
    <dbReference type="NCBI Taxonomy" id="407821"/>
    <lineage>
        <taxon>Eukaryota</taxon>
        <taxon>Metazoa</taxon>
        <taxon>Ecdysozoa</taxon>
        <taxon>Arthropoda</taxon>
        <taxon>Chelicerata</taxon>
        <taxon>Arachnida</taxon>
        <taxon>Araneae</taxon>
        <taxon>Araneomorphae</taxon>
        <taxon>Entelegynae</taxon>
        <taxon>Eresoidea</taxon>
        <taxon>Eresidae</taxon>
        <taxon>Stegodyphus</taxon>
    </lineage>
</organism>
<protein>
    <submittedName>
        <fullName evidence="2">Uncharacterized protein</fullName>
    </submittedName>
</protein>
<feature type="region of interest" description="Disordered" evidence="1">
    <location>
        <begin position="21"/>
        <end position="46"/>
    </location>
</feature>